<keyword evidence="5" id="KW-0464">Manganese</keyword>
<dbReference type="Pfam" id="PF00294">
    <property type="entry name" value="PfkB"/>
    <property type="match status" value="1"/>
</dbReference>
<dbReference type="EMBL" id="JANBOJ010000309">
    <property type="protein sequence ID" value="KAJ1720005.1"/>
    <property type="molecule type" value="Genomic_DNA"/>
</dbReference>
<keyword evidence="3" id="KW-0418">Kinase</keyword>
<evidence type="ECO:0000256" key="2">
    <source>
        <dbReference type="ARBA" id="ARBA00022723"/>
    </source>
</evidence>
<dbReference type="SUPFAM" id="SSF53613">
    <property type="entry name" value="Ribokinase-like"/>
    <property type="match status" value="1"/>
</dbReference>
<dbReference type="GO" id="GO:0046872">
    <property type="term" value="F:metal ion binding"/>
    <property type="evidence" value="ECO:0007669"/>
    <property type="project" value="UniProtKB-KW"/>
</dbReference>
<proteinExistence type="inferred from homology"/>
<dbReference type="InterPro" id="IPR029056">
    <property type="entry name" value="Ribokinase-like"/>
</dbReference>
<dbReference type="Proteomes" id="UP001149813">
    <property type="component" value="Unassembled WGS sequence"/>
</dbReference>
<dbReference type="InterPro" id="IPR011611">
    <property type="entry name" value="PfkB_dom"/>
</dbReference>
<evidence type="ECO:0000256" key="3">
    <source>
        <dbReference type="ARBA" id="ARBA00022777"/>
    </source>
</evidence>
<keyword evidence="2" id="KW-0479">Metal-binding</keyword>
<protein>
    <recommendedName>
        <fullName evidence="8">Carbohydrate kinase PfkB domain-containing protein</fullName>
    </recommendedName>
</protein>
<evidence type="ECO:0000256" key="5">
    <source>
        <dbReference type="ARBA" id="ARBA00023211"/>
    </source>
</evidence>
<evidence type="ECO:0000259" key="8">
    <source>
        <dbReference type="Pfam" id="PF00294"/>
    </source>
</evidence>
<dbReference type="GO" id="GO:0016798">
    <property type="term" value="F:hydrolase activity, acting on glycosyl bonds"/>
    <property type="evidence" value="ECO:0007669"/>
    <property type="project" value="UniProtKB-KW"/>
</dbReference>
<evidence type="ECO:0000256" key="7">
    <source>
        <dbReference type="ARBA" id="ARBA00023295"/>
    </source>
</evidence>
<dbReference type="OrthoDB" id="198885at2759"/>
<evidence type="ECO:0000313" key="10">
    <source>
        <dbReference type="Proteomes" id="UP001149813"/>
    </source>
</evidence>
<sequence length="716" mass="75891">MSAFVQFARSSASRSAIRCRAGSRGYLHSTASMSPYIELSPRVREALANDEPVVALESTIISHGMPYPQNVDTARQVEQAVAKHGSTPATIALIDGKIHVGLSDENLVHLGKSGRSAVKTSRRDMAAVLSQRLLGATTVSGTMIAAHMAGIRIFATGGIGGVHRGAELTMDISADLTELGRTPVAVVCAGAKSILDLPKTLEFLETQGVPVIAYGKSREFPAFFSPRSGLLAPWHIQTPEQAASLIKASTDIGLQTGQVIAVPIPEEHAESSRIFEQAVDRAVGEAEKDGVRGKESTPFLLKRVVELTKGASLVANIALVKNNARVASQIAVSLASMAVRQSSSTPEPREHGQNPLLVIGGSAIDVTAQVSSDLEPHKPLTATSYPGTVLTSVGGVGQNIARAAHFLGADTVFVSAIGHDAYGNTVKYALRDIGMDTAYLQYPSENARTAVYNALHSQSGDLVAAVADMDINGMISAQQIQEVICKMAPSVVGFDGNISILATSTAITSAMHTRSCILFEPTSVPKCTSVLSALSFIKRSEMVVDVGRLVHIITPNQLELQRMAEVALELALIESAPLAETVHEMAERHYMLEATMIRDALTLFPLFPVQIIKLGEKGAAIVSPSPRNPPTPIIRNIRPLKPSLIINSNGAGDSMVGAILASLHSRRVSVSSDGYLDMSPQDIDTVVSRAQKASILSLESSQAVSDKLCPELIHTD</sequence>
<evidence type="ECO:0000256" key="6">
    <source>
        <dbReference type="ARBA" id="ARBA00023239"/>
    </source>
</evidence>
<gene>
    <name evidence="9" type="ORF">LPJ53_005319</name>
</gene>
<evidence type="ECO:0000313" key="9">
    <source>
        <dbReference type="EMBL" id="KAJ1720005.1"/>
    </source>
</evidence>
<dbReference type="GO" id="GO:0016301">
    <property type="term" value="F:kinase activity"/>
    <property type="evidence" value="ECO:0007669"/>
    <property type="project" value="UniProtKB-KW"/>
</dbReference>
<keyword evidence="6" id="KW-0456">Lyase</keyword>
<keyword evidence="4" id="KW-0378">Hydrolase</keyword>
<dbReference type="AlphaFoldDB" id="A0A9W7XVY5"/>
<dbReference type="Gene3D" id="3.40.1190.20">
    <property type="match status" value="1"/>
</dbReference>
<keyword evidence="1" id="KW-0808">Transferase</keyword>
<keyword evidence="10" id="KW-1185">Reference proteome</keyword>
<keyword evidence="7" id="KW-0326">Glycosidase</keyword>
<feature type="domain" description="Carbohydrate kinase PfkB" evidence="8">
    <location>
        <begin position="358"/>
        <end position="704"/>
    </location>
</feature>
<dbReference type="HAMAP" id="MF_01876">
    <property type="entry name" value="PsiMP_glycosidase"/>
    <property type="match status" value="1"/>
</dbReference>
<organism evidence="9 10">
    <name type="scientific">Coemansia erecta</name>
    <dbReference type="NCBI Taxonomy" id="147472"/>
    <lineage>
        <taxon>Eukaryota</taxon>
        <taxon>Fungi</taxon>
        <taxon>Fungi incertae sedis</taxon>
        <taxon>Zoopagomycota</taxon>
        <taxon>Kickxellomycotina</taxon>
        <taxon>Kickxellomycetes</taxon>
        <taxon>Kickxellales</taxon>
        <taxon>Kickxellaceae</taxon>
        <taxon>Coemansia</taxon>
    </lineage>
</organism>
<dbReference type="Gene3D" id="3.40.1790.10">
    <property type="entry name" value="Indigoidine synthase domain"/>
    <property type="match status" value="1"/>
</dbReference>
<dbReference type="Pfam" id="PF04227">
    <property type="entry name" value="Indigoidine_A"/>
    <property type="match status" value="1"/>
</dbReference>
<dbReference type="PANTHER" id="PTHR42909:SF1">
    <property type="entry name" value="CARBOHYDRATE KINASE PFKB DOMAIN-CONTAINING PROTEIN"/>
    <property type="match status" value="1"/>
</dbReference>
<evidence type="ECO:0000256" key="1">
    <source>
        <dbReference type="ARBA" id="ARBA00022679"/>
    </source>
</evidence>
<name>A0A9W7XVY5_9FUNG</name>
<dbReference type="PROSITE" id="PS00584">
    <property type="entry name" value="PFKB_KINASES_2"/>
    <property type="match status" value="1"/>
</dbReference>
<accession>A0A9W7XVY5</accession>
<comment type="caution">
    <text evidence="9">The sequence shown here is derived from an EMBL/GenBank/DDBJ whole genome shotgun (WGS) entry which is preliminary data.</text>
</comment>
<dbReference type="PANTHER" id="PTHR42909">
    <property type="entry name" value="ZGC:136858"/>
    <property type="match status" value="1"/>
</dbReference>
<dbReference type="InterPro" id="IPR002173">
    <property type="entry name" value="Carboh/pur_kinase_PfkB_CS"/>
</dbReference>
<dbReference type="SUPFAM" id="SSF110581">
    <property type="entry name" value="Indigoidine synthase A-like"/>
    <property type="match status" value="1"/>
</dbReference>
<dbReference type="GO" id="GO:0004730">
    <property type="term" value="F:pseudouridylate synthase activity"/>
    <property type="evidence" value="ECO:0007669"/>
    <property type="project" value="InterPro"/>
</dbReference>
<evidence type="ECO:0000256" key="4">
    <source>
        <dbReference type="ARBA" id="ARBA00022801"/>
    </source>
</evidence>
<reference evidence="9" key="1">
    <citation type="submission" date="2022-07" db="EMBL/GenBank/DDBJ databases">
        <title>Phylogenomic reconstructions and comparative analyses of Kickxellomycotina fungi.</title>
        <authorList>
            <person name="Reynolds N.K."/>
            <person name="Stajich J.E."/>
            <person name="Barry K."/>
            <person name="Grigoriev I.V."/>
            <person name="Crous P."/>
            <person name="Smith M.E."/>
        </authorList>
    </citation>
    <scope>NUCLEOTIDE SEQUENCE</scope>
    <source>
        <strain evidence="9">NBRC 32514</strain>
    </source>
</reference>
<dbReference type="InterPro" id="IPR022830">
    <property type="entry name" value="Indigdn_synthA-like"/>
</dbReference>
<dbReference type="InterPro" id="IPR007342">
    <property type="entry name" value="PsuG"/>
</dbReference>
<dbReference type="GO" id="GO:0005737">
    <property type="term" value="C:cytoplasm"/>
    <property type="evidence" value="ECO:0007669"/>
    <property type="project" value="TreeGrafter"/>
</dbReference>